<feature type="region of interest" description="Disordered" evidence="1">
    <location>
        <begin position="140"/>
        <end position="159"/>
    </location>
</feature>
<dbReference type="AlphaFoldDB" id="A0A7X9IM70"/>
<gene>
    <name evidence="3" type="ORF">GYA55_11210</name>
</gene>
<dbReference type="EMBL" id="JAAZON010000512">
    <property type="protein sequence ID" value="NMC63720.1"/>
    <property type="molecule type" value="Genomic_DNA"/>
</dbReference>
<comment type="caution">
    <text evidence="3">The sequence shown here is derived from an EMBL/GenBank/DDBJ whole genome shotgun (WGS) entry which is preliminary data.</text>
</comment>
<feature type="chain" id="PRO_5030715359" evidence="2">
    <location>
        <begin position="22"/>
        <end position="634"/>
    </location>
</feature>
<accession>A0A7X9IM70</accession>
<protein>
    <submittedName>
        <fullName evidence="3">Uncharacterized protein</fullName>
    </submittedName>
</protein>
<evidence type="ECO:0000313" key="3">
    <source>
        <dbReference type="EMBL" id="NMC63720.1"/>
    </source>
</evidence>
<organism evidence="3 4">
    <name type="scientific">SAR324 cluster bacterium</name>
    <dbReference type="NCBI Taxonomy" id="2024889"/>
    <lineage>
        <taxon>Bacteria</taxon>
        <taxon>Deltaproteobacteria</taxon>
        <taxon>SAR324 cluster</taxon>
    </lineage>
</organism>
<evidence type="ECO:0000256" key="1">
    <source>
        <dbReference type="SAM" id="MobiDB-lite"/>
    </source>
</evidence>
<evidence type="ECO:0000256" key="2">
    <source>
        <dbReference type="SAM" id="SignalP"/>
    </source>
</evidence>
<reference evidence="3 4" key="1">
    <citation type="journal article" date="2020" name="Biotechnol. Biofuels">
        <title>New insights from the biogas microbiome by comprehensive genome-resolved metagenomics of nearly 1600 species originating from multiple anaerobic digesters.</title>
        <authorList>
            <person name="Campanaro S."/>
            <person name="Treu L."/>
            <person name="Rodriguez-R L.M."/>
            <person name="Kovalovszki A."/>
            <person name="Ziels R.M."/>
            <person name="Maus I."/>
            <person name="Zhu X."/>
            <person name="Kougias P.G."/>
            <person name="Basile A."/>
            <person name="Luo G."/>
            <person name="Schluter A."/>
            <person name="Konstantinidis K.T."/>
            <person name="Angelidaki I."/>
        </authorList>
    </citation>
    <scope>NUCLEOTIDE SEQUENCE [LARGE SCALE GENOMIC DNA]</scope>
    <source>
        <strain evidence="3">AS27yjCOA_65</strain>
    </source>
</reference>
<proteinExistence type="predicted"/>
<keyword evidence="2" id="KW-0732">Signal</keyword>
<feature type="non-terminal residue" evidence="3">
    <location>
        <position position="634"/>
    </location>
</feature>
<sequence>MRQILFLLALCIAVQTTPSFADRIQVKRSIPGRAIGVTSRLTTTNELQNLADAAALAGASAIGSQPCPSCTARQRWDNAREAALQVVQSSSLNNRFDASQDLSLAGSNRMLASKIKEAPNYEIEAKVERGRWLPKSKVLRRPPRGRWPQDNSNKNGKFESFEGSWQERHPGMPNFMAFNAVRVTLVMKKSINANTRVGRFLYTKANATAVVSLPKLLPTAPMAIHVCALLDDTGDYNPTDLCLADRLFTATSQHCPQGEANCGNIPQFFWDPKPASINNRYYWKSLLESSSLSCVSDSTQQTDQACFWPSPRYQKPFNNYGVIGMPVDRGTNPGTLSEETIAAAITTNNTNASIGGKFFVFADGLKTTESEEKIWKRIINTDGVLGESNPEFDSISSLRPDKWTGNAINLNYNSYFFTNSSCGSSTPTNGFYPKPNPTFWPGETGGTCNSRRSGWGHWDYFGTSQSGGLIAFFDPTIDLLNNPTPPTSTTPYQNHFNTLPVWEISLAVIADVDVEAKSCRDLSASKEAIMDTRPYEIIGFVKAYVHDLDIGRDPPTFPDNTKKPFSSERIGWKYNNSLSGLSPSDPSHPWGFTSPEGTPIPCNLIRARLACNQAILPAAQGGGETEISPVLVPE</sequence>
<dbReference type="Proteomes" id="UP000524246">
    <property type="component" value="Unassembled WGS sequence"/>
</dbReference>
<feature type="signal peptide" evidence="2">
    <location>
        <begin position="1"/>
        <end position="21"/>
    </location>
</feature>
<name>A0A7X9IM70_9DELT</name>
<evidence type="ECO:0000313" key="4">
    <source>
        <dbReference type="Proteomes" id="UP000524246"/>
    </source>
</evidence>